<sequence>MSELRITGRRLAAGLATTAIVATGVTAVMAGPAAAVSRPAIVSAAQAELNNGTRNHESPMGSGCNYYTGVFRTWKDSAGCPSSDGVQWRDSNWCADFAKYVWRKAGVPHADVAELDGGVLTGWASSFKDYGTKYGTWHTRGSGYTPQPGDAVVFDWEQNGDIDHVGIVKSVDSGTIYTIEGNSGDKTSANSHSRSSTDIVGYSAPVDANDGGASNEDGGDFNADGVGDIFSAATGTLTVWNGKGSNNFASAVEVGPGWGSYSKPIAGDFNDDGISDLAAVKDGSTLTIWNGKGDNNFSSGVEVGPGWALYDSTLTSLGDVNGDGHTDIAAVREGTGTLYLWNGKGDNNFASAVEVGPGWAAFSKPVGGDFNGDGVGDLAAVKDGSTLHIWNGKGDNNFASAVEVGPGWALYDSTLMSLGDVNGDGHTDIAAVREGTGTLYLWNGKGDNNFGSATELGPGWAPYF</sequence>
<accession>A0ABW4GR52</accession>
<reference evidence="3" key="1">
    <citation type="journal article" date="2019" name="Int. J. Syst. Evol. Microbiol.">
        <title>The Global Catalogue of Microorganisms (GCM) 10K type strain sequencing project: providing services to taxonomists for standard genome sequencing and annotation.</title>
        <authorList>
            <consortium name="The Broad Institute Genomics Platform"/>
            <consortium name="The Broad Institute Genome Sequencing Center for Infectious Disease"/>
            <person name="Wu L."/>
            <person name="Ma J."/>
        </authorList>
    </citation>
    <scope>NUCLEOTIDE SEQUENCE [LARGE SCALE GENOMIC DNA]</scope>
    <source>
        <strain evidence="3">CGMCC 1.15399</strain>
    </source>
</reference>
<dbReference type="Pfam" id="PF13517">
    <property type="entry name" value="FG-GAP_3"/>
    <property type="match status" value="3"/>
</dbReference>
<evidence type="ECO:0000313" key="3">
    <source>
        <dbReference type="Proteomes" id="UP001597097"/>
    </source>
</evidence>
<evidence type="ECO:0000259" key="1">
    <source>
        <dbReference type="PROSITE" id="PS50911"/>
    </source>
</evidence>
<organism evidence="2 3">
    <name type="scientific">Nonomuraea guangzhouensis</name>
    <dbReference type="NCBI Taxonomy" id="1291555"/>
    <lineage>
        <taxon>Bacteria</taxon>
        <taxon>Bacillati</taxon>
        <taxon>Actinomycetota</taxon>
        <taxon>Actinomycetes</taxon>
        <taxon>Streptosporangiales</taxon>
        <taxon>Streptosporangiaceae</taxon>
        <taxon>Nonomuraea</taxon>
    </lineage>
</organism>
<feature type="domain" description="Peptidase C51" evidence="1">
    <location>
        <begin position="69"/>
        <end position="204"/>
    </location>
</feature>
<gene>
    <name evidence="2" type="ORF">ACFSJ0_47755</name>
</gene>
<dbReference type="Pfam" id="PF05257">
    <property type="entry name" value="CHAP"/>
    <property type="match status" value="1"/>
</dbReference>
<name>A0ABW4GR52_9ACTN</name>
<protein>
    <submittedName>
        <fullName evidence="2">FG-GAP-like repeat-containing protein</fullName>
    </submittedName>
</protein>
<proteinExistence type="predicted"/>
<dbReference type="PROSITE" id="PS50911">
    <property type="entry name" value="CHAP"/>
    <property type="match status" value="1"/>
</dbReference>
<dbReference type="InterPro" id="IPR013517">
    <property type="entry name" value="FG-GAP"/>
</dbReference>
<dbReference type="PANTHER" id="PTHR44103:SF1">
    <property type="entry name" value="PROPROTEIN CONVERTASE P"/>
    <property type="match status" value="1"/>
</dbReference>
<dbReference type="RefSeq" id="WP_219528806.1">
    <property type="nucleotide sequence ID" value="NZ_JAHKRM010000005.1"/>
</dbReference>
<keyword evidence="3" id="KW-1185">Reference proteome</keyword>
<dbReference type="Proteomes" id="UP001597097">
    <property type="component" value="Unassembled WGS sequence"/>
</dbReference>
<evidence type="ECO:0000313" key="2">
    <source>
        <dbReference type="EMBL" id="MFD1544811.1"/>
    </source>
</evidence>
<dbReference type="EMBL" id="JBHUCM010000045">
    <property type="protein sequence ID" value="MFD1544811.1"/>
    <property type="molecule type" value="Genomic_DNA"/>
</dbReference>
<comment type="caution">
    <text evidence="2">The sequence shown here is derived from an EMBL/GenBank/DDBJ whole genome shotgun (WGS) entry which is preliminary data.</text>
</comment>
<dbReference type="PANTHER" id="PTHR44103">
    <property type="entry name" value="PROPROTEIN CONVERTASE P"/>
    <property type="match status" value="1"/>
</dbReference>
<dbReference type="InterPro" id="IPR007921">
    <property type="entry name" value="CHAP_dom"/>
</dbReference>